<accession>A0ACD2HIT6</accession>
<evidence type="ECO:0000313" key="2">
    <source>
        <dbReference type="Proteomes" id="UP000293092"/>
    </source>
</evidence>
<reference evidence="1" key="1">
    <citation type="submission" date="2017-11" db="EMBL/GenBank/DDBJ databases">
        <title>Comparative genomic and phylogenomic analyses of the family Idiomarinaceae.</title>
        <authorList>
            <person name="Liu Y."/>
            <person name="Shao Z."/>
        </authorList>
    </citation>
    <scope>NUCLEOTIDE SEQUENCE</scope>
    <source>
        <strain evidence="1">PIN1</strain>
    </source>
</reference>
<dbReference type="Proteomes" id="UP000293092">
    <property type="component" value="Unassembled WGS sequence"/>
</dbReference>
<sequence length="570" mass="62966">MVNYVLKFALLTMAIIFSAAGVAQEAEVIASVDKNPIIQSEPFTLTVTINDDVSESVWDAEQQLKDFRILNVRSSRRTSVINGVTTRTTSFIVNLQAPATPGIVRIPPIQIGAAKSNAIELTILDAATSVDELEQRPAFIRTSLESKRVYVQQQFKLVSRLYLSANLHSGNLIAPNLAEAEVVQFGKDEESYEIINGKRYQVFQRTYLITPQRSGDLTLEGPVFEGQITRDTNRSVFSAIATTQPVSAVAVPTSITVLPRPADWQGHWLPSELVSVSVERANPEQPVEVGQPITLTYRVTAIGVNTEQLPALSFENIENASVYPESPEFASTTRNGRVIAQRAQTVAVIPRQAGAFEIPAVQVEWFNTRLGQAQIAASEPITLEISPSSQPATPNPATAEPKATEPAQASSAEQPEPAASAAEPALYYYLAIIFALLWLLTLIIWAWWWLRRPSATKKAVGHSEQDGSSASWRHVQKVALTNDATATDLALRQWARETYQLPMQDLFELAHYFSHQPLTSQIEHLQRCRFSSSGASWLEGKALIRALKAAQKHRKVDRQKIPQLSPLYPN</sequence>
<evidence type="ECO:0000313" key="1">
    <source>
        <dbReference type="EMBL" id="RZQ56433.1"/>
    </source>
</evidence>
<dbReference type="EMBL" id="PIQJ01000001">
    <property type="protein sequence ID" value="RZQ56433.1"/>
    <property type="molecule type" value="Genomic_DNA"/>
</dbReference>
<comment type="caution">
    <text evidence="1">The sequence shown here is derived from an EMBL/GenBank/DDBJ whole genome shotgun (WGS) entry which is preliminary data.</text>
</comment>
<proteinExistence type="predicted"/>
<protein>
    <submittedName>
        <fullName evidence="1">Uncharacterized protein</fullName>
    </submittedName>
</protein>
<gene>
    <name evidence="1" type="ORF">CWI82_03795</name>
</gene>
<name>A0ACD2HIT6_9GAMM</name>
<keyword evidence="2" id="KW-1185">Reference proteome</keyword>
<organism evidence="1 2">
    <name type="scientific">Pseudidiomarina tainanensis</name>
    <dbReference type="NCBI Taxonomy" id="502365"/>
    <lineage>
        <taxon>Bacteria</taxon>
        <taxon>Pseudomonadati</taxon>
        <taxon>Pseudomonadota</taxon>
        <taxon>Gammaproteobacteria</taxon>
        <taxon>Alteromonadales</taxon>
        <taxon>Idiomarinaceae</taxon>
        <taxon>Pseudidiomarina</taxon>
    </lineage>
</organism>